<protein>
    <submittedName>
        <fullName evidence="2">Uncharacterized protein</fullName>
    </submittedName>
</protein>
<feature type="coiled-coil region" evidence="1">
    <location>
        <begin position="15"/>
        <end position="42"/>
    </location>
</feature>
<proteinExistence type="predicted"/>
<evidence type="ECO:0000313" key="2">
    <source>
        <dbReference type="EMBL" id="KAK5982341.1"/>
    </source>
</evidence>
<organism evidence="2 3">
    <name type="scientific">Trichostrongylus colubriformis</name>
    <name type="common">Black scour worm</name>
    <dbReference type="NCBI Taxonomy" id="6319"/>
    <lineage>
        <taxon>Eukaryota</taxon>
        <taxon>Metazoa</taxon>
        <taxon>Ecdysozoa</taxon>
        <taxon>Nematoda</taxon>
        <taxon>Chromadorea</taxon>
        <taxon>Rhabditida</taxon>
        <taxon>Rhabditina</taxon>
        <taxon>Rhabditomorpha</taxon>
        <taxon>Strongyloidea</taxon>
        <taxon>Trichostrongylidae</taxon>
        <taxon>Trichostrongylus</taxon>
    </lineage>
</organism>
<dbReference type="AlphaFoldDB" id="A0AAN8FLK4"/>
<evidence type="ECO:0000313" key="3">
    <source>
        <dbReference type="Proteomes" id="UP001331761"/>
    </source>
</evidence>
<keyword evidence="1" id="KW-0175">Coiled coil</keyword>
<comment type="caution">
    <text evidence="2">The sequence shown here is derived from an EMBL/GenBank/DDBJ whole genome shotgun (WGS) entry which is preliminary data.</text>
</comment>
<name>A0AAN8FLK4_TRICO</name>
<reference evidence="2 3" key="1">
    <citation type="submission" date="2019-10" db="EMBL/GenBank/DDBJ databases">
        <title>Assembly and Annotation for the nematode Trichostrongylus colubriformis.</title>
        <authorList>
            <person name="Martin J."/>
        </authorList>
    </citation>
    <scope>NUCLEOTIDE SEQUENCE [LARGE SCALE GENOMIC DNA]</scope>
    <source>
        <strain evidence="2">G859</strain>
        <tissue evidence="2">Whole worm</tissue>
    </source>
</reference>
<sequence>MAKVYYVQITRKKSKTDLQNQRDELRKRITEKKKQLAAVIKSPDTTVHSEKVEDDTARALSWMLANVERMMSEKTSQPIVDAVPAEKIDDDADTVGH</sequence>
<evidence type="ECO:0000256" key="1">
    <source>
        <dbReference type="SAM" id="Coils"/>
    </source>
</evidence>
<dbReference type="EMBL" id="WIXE01005255">
    <property type="protein sequence ID" value="KAK5982341.1"/>
    <property type="molecule type" value="Genomic_DNA"/>
</dbReference>
<gene>
    <name evidence="2" type="ORF">GCK32_012574</name>
</gene>
<dbReference type="Proteomes" id="UP001331761">
    <property type="component" value="Unassembled WGS sequence"/>
</dbReference>
<accession>A0AAN8FLK4</accession>
<keyword evidence="3" id="KW-1185">Reference proteome</keyword>